<dbReference type="PROSITE" id="PS50006">
    <property type="entry name" value="FHA_DOMAIN"/>
    <property type="match status" value="1"/>
</dbReference>
<reference evidence="5" key="1">
    <citation type="submission" date="2025-08" db="UniProtKB">
        <authorList>
            <consortium name="RefSeq"/>
        </authorList>
    </citation>
    <scope>IDENTIFICATION</scope>
    <source>
        <tissue evidence="5">Whole larvae</tissue>
    </source>
</reference>
<sequence>MGDEVITDNETQTQTQTQNSQIEWSQQSPAFIPNIWGRLYLTKTSICRQKCWKIKTPEYYDLISSEFSLGRAFTCTCVIRKEMINDKILKNISKKHFILKRELSEPLSPTIITDLSYNGTYVNGILIGKDHSCILDNNDVISLSHPSLKIFVFKDLLKNEQDQVPYEISKKYYVSRVLGQGACGIVKLVFDKTKCTKYAMKIIRKSRVTNGQLNNLNDPKKIMNEINIMKSLKHPCVISTEEVIDTCDAVYIVLELMQGGELFDRITSQTHLSEKLTRFLFRQMVLAVKYLHSQGITHRDLKPENVLLESKDDRTLVKITDFGLSKFVGEDSFMKTVCGTLLYLAPEVLGANGQKYYGPEVDVWSLGVIFFVCLAGYLPFSSSYKDMSLKDQIVTGRYRISEKRWHGISLQARLLMKSMLTVQPSKRITLDAILNHPWMQDEEVIISVDKLLSNATQMKSFSELTLSTDSDQDENSNSAKLNVNVVATGKRVLSDSSNSFEPIPKKLKLVATEGKDNSDSTNSYYSEE</sequence>
<proteinExistence type="predicted"/>
<dbReference type="SMART" id="SM00220">
    <property type="entry name" value="S_TKc"/>
    <property type="match status" value="1"/>
</dbReference>
<dbReference type="SUPFAM" id="SSF56112">
    <property type="entry name" value="Protein kinase-like (PK-like)"/>
    <property type="match status" value="1"/>
</dbReference>
<gene>
    <name evidence="5" type="primary">LOC113520627</name>
</gene>
<dbReference type="AlphaFoldDB" id="A0A6J1X6F1"/>
<dbReference type="Gene3D" id="1.10.510.10">
    <property type="entry name" value="Transferase(Phosphotransferase) domain 1"/>
    <property type="match status" value="1"/>
</dbReference>
<dbReference type="Pfam" id="PF00498">
    <property type="entry name" value="FHA"/>
    <property type="match status" value="1"/>
</dbReference>
<evidence type="ECO:0000313" key="5">
    <source>
        <dbReference type="RefSeq" id="XP_026761817.2"/>
    </source>
</evidence>
<dbReference type="PROSITE" id="PS00108">
    <property type="entry name" value="PROTEIN_KINASE_ST"/>
    <property type="match status" value="1"/>
</dbReference>
<accession>A0A6J1X6F1</accession>
<protein>
    <submittedName>
        <fullName evidence="5">Ovarian-specific serine/threonine-protein kinase Lok</fullName>
    </submittedName>
</protein>
<organism evidence="4 5">
    <name type="scientific">Galleria mellonella</name>
    <name type="common">Greater wax moth</name>
    <dbReference type="NCBI Taxonomy" id="7137"/>
    <lineage>
        <taxon>Eukaryota</taxon>
        <taxon>Metazoa</taxon>
        <taxon>Ecdysozoa</taxon>
        <taxon>Arthropoda</taxon>
        <taxon>Hexapoda</taxon>
        <taxon>Insecta</taxon>
        <taxon>Pterygota</taxon>
        <taxon>Neoptera</taxon>
        <taxon>Endopterygota</taxon>
        <taxon>Lepidoptera</taxon>
        <taxon>Glossata</taxon>
        <taxon>Ditrysia</taxon>
        <taxon>Pyraloidea</taxon>
        <taxon>Pyralidae</taxon>
        <taxon>Galleriinae</taxon>
        <taxon>Galleria</taxon>
    </lineage>
</organism>
<dbReference type="SUPFAM" id="SSF49879">
    <property type="entry name" value="SMAD/FHA domain"/>
    <property type="match status" value="1"/>
</dbReference>
<feature type="region of interest" description="Disordered" evidence="1">
    <location>
        <begin position="1"/>
        <end position="20"/>
    </location>
</feature>
<dbReference type="Pfam" id="PF00069">
    <property type="entry name" value="Pkinase"/>
    <property type="match status" value="1"/>
</dbReference>
<keyword evidence="4" id="KW-1185">Reference proteome</keyword>
<feature type="domain" description="FHA" evidence="2">
    <location>
        <begin position="67"/>
        <end position="127"/>
    </location>
</feature>
<evidence type="ECO:0000313" key="4">
    <source>
        <dbReference type="Proteomes" id="UP001652740"/>
    </source>
</evidence>
<evidence type="ECO:0000259" key="3">
    <source>
        <dbReference type="PROSITE" id="PS50011"/>
    </source>
</evidence>
<dbReference type="InterPro" id="IPR008984">
    <property type="entry name" value="SMAD_FHA_dom_sf"/>
</dbReference>
<dbReference type="InParanoid" id="A0A6J1X6F1"/>
<dbReference type="InterPro" id="IPR011009">
    <property type="entry name" value="Kinase-like_dom_sf"/>
</dbReference>
<dbReference type="KEGG" id="gmw:113520627"/>
<dbReference type="FunCoup" id="A0A6J1X6F1">
    <property type="interactions" value="1151"/>
</dbReference>
<dbReference type="GO" id="GO:0004672">
    <property type="term" value="F:protein kinase activity"/>
    <property type="evidence" value="ECO:0007669"/>
    <property type="project" value="InterPro"/>
</dbReference>
<evidence type="ECO:0000256" key="1">
    <source>
        <dbReference type="SAM" id="MobiDB-lite"/>
    </source>
</evidence>
<keyword evidence="5" id="KW-0418">Kinase</keyword>
<dbReference type="PANTHER" id="PTHR24347">
    <property type="entry name" value="SERINE/THREONINE-PROTEIN KINASE"/>
    <property type="match status" value="1"/>
</dbReference>
<dbReference type="GeneID" id="113520627"/>
<name>A0A6J1X6F1_GALME</name>
<evidence type="ECO:0000259" key="2">
    <source>
        <dbReference type="PROSITE" id="PS50006"/>
    </source>
</evidence>
<dbReference type="PROSITE" id="PS50011">
    <property type="entry name" value="PROTEIN_KINASE_DOM"/>
    <property type="match status" value="1"/>
</dbReference>
<dbReference type="InterPro" id="IPR000253">
    <property type="entry name" value="FHA_dom"/>
</dbReference>
<dbReference type="InterPro" id="IPR000719">
    <property type="entry name" value="Prot_kinase_dom"/>
</dbReference>
<dbReference type="SMART" id="SM00240">
    <property type="entry name" value="FHA"/>
    <property type="match status" value="1"/>
</dbReference>
<dbReference type="Proteomes" id="UP001652740">
    <property type="component" value="Unplaced"/>
</dbReference>
<dbReference type="GO" id="GO:0005524">
    <property type="term" value="F:ATP binding"/>
    <property type="evidence" value="ECO:0007669"/>
    <property type="project" value="UniProtKB-KW"/>
</dbReference>
<dbReference type="RefSeq" id="XP_026761817.2">
    <property type="nucleotide sequence ID" value="XM_026906016.3"/>
</dbReference>
<dbReference type="Gene3D" id="2.60.200.20">
    <property type="match status" value="1"/>
</dbReference>
<dbReference type="InterPro" id="IPR008271">
    <property type="entry name" value="Ser/Thr_kinase_AS"/>
</dbReference>
<keyword evidence="5" id="KW-0808">Transferase</keyword>
<feature type="domain" description="Protein kinase" evidence="3">
    <location>
        <begin position="172"/>
        <end position="439"/>
    </location>
</feature>